<reference evidence="2 3" key="1">
    <citation type="submission" date="2018-06" db="EMBL/GenBank/DDBJ databases">
        <title>Complete Genomes of Monosporascus.</title>
        <authorList>
            <person name="Robinson A.J."/>
            <person name="Natvig D.O."/>
        </authorList>
    </citation>
    <scope>NUCLEOTIDE SEQUENCE [LARGE SCALE GENOMIC DNA]</scope>
    <source>
        <strain evidence="2 3">CBS 609.92</strain>
    </source>
</reference>
<feature type="signal peptide" evidence="1">
    <location>
        <begin position="1"/>
        <end position="18"/>
    </location>
</feature>
<feature type="chain" id="PRO_5047507374" evidence="1">
    <location>
        <begin position="19"/>
        <end position="107"/>
    </location>
</feature>
<gene>
    <name evidence="2" type="ORF">DL762_008109</name>
</gene>
<evidence type="ECO:0000313" key="3">
    <source>
        <dbReference type="Proteomes" id="UP000294003"/>
    </source>
</evidence>
<dbReference type="Proteomes" id="UP000294003">
    <property type="component" value="Unassembled WGS sequence"/>
</dbReference>
<sequence length="107" mass="11357">MQFSSTILLTTLGGHAAALPANTLLSLQRTEGLTVTIRLSSVQRRDERQGLDLTQRNAQFVPAGGEDDSLTGVSLEPSSNLAKFVECVALGWDELVVGSLASGRTSR</sequence>
<evidence type="ECO:0000313" key="2">
    <source>
        <dbReference type="EMBL" id="RYO79560.1"/>
    </source>
</evidence>
<evidence type="ECO:0000256" key="1">
    <source>
        <dbReference type="SAM" id="SignalP"/>
    </source>
</evidence>
<dbReference type="EMBL" id="QJNS01000324">
    <property type="protein sequence ID" value="RYO79560.1"/>
    <property type="molecule type" value="Genomic_DNA"/>
</dbReference>
<accession>A0ABY0GX58</accession>
<keyword evidence="3" id="KW-1185">Reference proteome</keyword>
<name>A0ABY0GX58_9PEZI</name>
<keyword evidence="1" id="KW-0732">Signal</keyword>
<organism evidence="2 3">
    <name type="scientific">Monosporascus cannonballus</name>
    <dbReference type="NCBI Taxonomy" id="155416"/>
    <lineage>
        <taxon>Eukaryota</taxon>
        <taxon>Fungi</taxon>
        <taxon>Dikarya</taxon>
        <taxon>Ascomycota</taxon>
        <taxon>Pezizomycotina</taxon>
        <taxon>Sordariomycetes</taxon>
        <taxon>Xylariomycetidae</taxon>
        <taxon>Xylariales</taxon>
        <taxon>Xylariales incertae sedis</taxon>
        <taxon>Monosporascus</taxon>
    </lineage>
</organism>
<protein>
    <submittedName>
        <fullName evidence="2">Uncharacterized protein</fullName>
    </submittedName>
</protein>
<proteinExistence type="predicted"/>
<comment type="caution">
    <text evidence="2">The sequence shown here is derived from an EMBL/GenBank/DDBJ whole genome shotgun (WGS) entry which is preliminary data.</text>
</comment>